<dbReference type="InterPro" id="IPR011009">
    <property type="entry name" value="Kinase-like_dom_sf"/>
</dbReference>
<feature type="region of interest" description="Disordered" evidence="1">
    <location>
        <begin position="370"/>
        <end position="518"/>
    </location>
</feature>
<organism evidence="3 4">
    <name type="scientific">Strongyloides papillosus</name>
    <name type="common">Intestinal threadworm</name>
    <dbReference type="NCBI Taxonomy" id="174720"/>
    <lineage>
        <taxon>Eukaryota</taxon>
        <taxon>Metazoa</taxon>
        <taxon>Ecdysozoa</taxon>
        <taxon>Nematoda</taxon>
        <taxon>Chromadorea</taxon>
        <taxon>Rhabditida</taxon>
        <taxon>Tylenchina</taxon>
        <taxon>Panagrolaimomorpha</taxon>
        <taxon>Strongyloidoidea</taxon>
        <taxon>Strongyloididae</taxon>
        <taxon>Strongyloides</taxon>
    </lineage>
</organism>
<protein>
    <submittedName>
        <fullName evidence="4">Protein kinase domain-containing protein</fullName>
    </submittedName>
</protein>
<feature type="compositionally biased region" description="Basic and acidic residues" evidence="1">
    <location>
        <begin position="370"/>
        <end position="451"/>
    </location>
</feature>
<dbReference type="Proteomes" id="UP000046392">
    <property type="component" value="Unplaced"/>
</dbReference>
<dbReference type="GO" id="GO:0004672">
    <property type="term" value="F:protein kinase activity"/>
    <property type="evidence" value="ECO:0007669"/>
    <property type="project" value="InterPro"/>
</dbReference>
<name>A0A0N5BMC4_STREA</name>
<feature type="compositionally biased region" description="Basic and acidic residues" evidence="1">
    <location>
        <begin position="480"/>
        <end position="502"/>
    </location>
</feature>
<evidence type="ECO:0000313" key="4">
    <source>
        <dbReference type="WBParaSite" id="SPAL_0000706500.1"/>
    </source>
</evidence>
<dbReference type="STRING" id="174720.A0A0N5BMC4"/>
<proteinExistence type="predicted"/>
<dbReference type="PANTHER" id="PTHR11909">
    <property type="entry name" value="CASEIN KINASE-RELATED"/>
    <property type="match status" value="1"/>
</dbReference>
<dbReference type="WBParaSite" id="SPAL_0000706500.1">
    <property type="protein sequence ID" value="SPAL_0000706500.1"/>
    <property type="gene ID" value="SPAL_0000706500"/>
</dbReference>
<feature type="domain" description="Protein kinase" evidence="2">
    <location>
        <begin position="32"/>
        <end position="328"/>
    </location>
</feature>
<feature type="compositionally biased region" description="Basic residues" evidence="1">
    <location>
        <begin position="466"/>
        <end position="477"/>
    </location>
</feature>
<dbReference type="PROSITE" id="PS50011">
    <property type="entry name" value="PROTEIN_KINASE_DOM"/>
    <property type="match status" value="1"/>
</dbReference>
<dbReference type="AlphaFoldDB" id="A0A0N5BMC4"/>
<accession>A0A0N5BMC4</accession>
<dbReference type="InterPro" id="IPR000719">
    <property type="entry name" value="Prot_kinase_dom"/>
</dbReference>
<sequence>MSSSLRVSSETIPDIYVKLPSEIEDKSSETKYNIQHAIRLGTFSYAYRGINVETKKEIVLKYISSNSLVMIEAIMAILKDNLDASKYILPFVGASICKSTQKPFIVMEGGWNNLSELVNWNGPKVFNPNCFIMPASRAVLFLHTNNIVHGNIKTSSFWYRQQKKCKENDECRMLCIEDLVLGDYEEGFIKRVVEDAKTIPMAVDVSVEINHVSQNRTERKLENLKYCALKNHNGTRFERENDYESLCYILFELYEHGLPWEDIVNNDLSIRLGKFGIRSPESSFFYNTPEHLAELLPTVETYRDREDLEDRTSIDETFEIMYKNYELLYLSKKVGDLNVSNTYYTKKAGAFRVKNNIPTIFNIGDVPPEEVKEKKEKKTQRESGTTKEARSTLRKENKKSAEKRKSQTKSMDKRKSQDKSVDRRKTQAKSVDKKRLQEESEKIKRPQKSVERSVPISGKKLSSRKDKTKKSRRKSFNVKRSIEMKLSKLKDAETLKEGDKKKGASTGLFKKLLNLKSK</sequence>
<evidence type="ECO:0000313" key="3">
    <source>
        <dbReference type="Proteomes" id="UP000046392"/>
    </source>
</evidence>
<evidence type="ECO:0000256" key="1">
    <source>
        <dbReference type="SAM" id="MobiDB-lite"/>
    </source>
</evidence>
<reference evidence="4" key="1">
    <citation type="submission" date="2017-02" db="UniProtKB">
        <authorList>
            <consortium name="WormBaseParasite"/>
        </authorList>
    </citation>
    <scope>IDENTIFICATION</scope>
</reference>
<keyword evidence="3" id="KW-1185">Reference proteome</keyword>
<dbReference type="GO" id="GO:0005524">
    <property type="term" value="F:ATP binding"/>
    <property type="evidence" value="ECO:0007669"/>
    <property type="project" value="InterPro"/>
</dbReference>
<evidence type="ECO:0000259" key="2">
    <source>
        <dbReference type="PROSITE" id="PS50011"/>
    </source>
</evidence>
<dbReference type="Gene3D" id="1.10.510.10">
    <property type="entry name" value="Transferase(Phosphotransferase) domain 1"/>
    <property type="match status" value="1"/>
</dbReference>
<dbReference type="SUPFAM" id="SSF56112">
    <property type="entry name" value="Protein kinase-like (PK-like)"/>
    <property type="match status" value="1"/>
</dbReference>
<dbReference type="InterPro" id="IPR050235">
    <property type="entry name" value="CK1_Ser-Thr_kinase"/>
</dbReference>